<dbReference type="Pfam" id="PF01161">
    <property type="entry name" value="PBP"/>
    <property type="match status" value="1"/>
</dbReference>
<evidence type="ECO:0000259" key="3">
    <source>
        <dbReference type="Pfam" id="PF00857"/>
    </source>
</evidence>
<organism evidence="4 5">
    <name type="scientific">Corynespora cassiicola Philippines</name>
    <dbReference type="NCBI Taxonomy" id="1448308"/>
    <lineage>
        <taxon>Eukaryota</taxon>
        <taxon>Fungi</taxon>
        <taxon>Dikarya</taxon>
        <taxon>Ascomycota</taxon>
        <taxon>Pezizomycotina</taxon>
        <taxon>Dothideomycetes</taxon>
        <taxon>Pleosporomycetidae</taxon>
        <taxon>Pleosporales</taxon>
        <taxon>Corynesporascaceae</taxon>
        <taxon>Corynespora</taxon>
    </lineage>
</organism>
<dbReference type="GO" id="GO:0016787">
    <property type="term" value="F:hydrolase activity"/>
    <property type="evidence" value="ECO:0007669"/>
    <property type="project" value="UniProtKB-KW"/>
</dbReference>
<accession>A0A2T2NCN7</accession>
<dbReference type="STRING" id="1448308.A0A2T2NCN7"/>
<evidence type="ECO:0000313" key="5">
    <source>
        <dbReference type="Proteomes" id="UP000240883"/>
    </source>
</evidence>
<dbReference type="InterPro" id="IPR036380">
    <property type="entry name" value="Isochorismatase-like_sf"/>
</dbReference>
<dbReference type="OrthoDB" id="167809at2759"/>
<dbReference type="InterPro" id="IPR035810">
    <property type="entry name" value="PEBP_euk"/>
</dbReference>
<protein>
    <submittedName>
        <fullName evidence="4">PEBP-like protein</fullName>
    </submittedName>
</protein>
<dbReference type="Pfam" id="PF00857">
    <property type="entry name" value="Isochorismatase"/>
    <property type="match status" value="1"/>
</dbReference>
<comment type="similarity">
    <text evidence="1">Belongs to the isochorismatase family.</text>
</comment>
<feature type="domain" description="Isochorismatase-like" evidence="3">
    <location>
        <begin position="74"/>
        <end position="270"/>
    </location>
</feature>
<dbReference type="CDD" id="cd00431">
    <property type="entry name" value="cysteine_hydrolases"/>
    <property type="match status" value="1"/>
</dbReference>
<evidence type="ECO:0000256" key="2">
    <source>
        <dbReference type="ARBA" id="ARBA00022801"/>
    </source>
</evidence>
<dbReference type="PANTHER" id="PTHR43540">
    <property type="entry name" value="PEROXYUREIDOACRYLATE/UREIDOACRYLATE AMIDOHYDROLASE-RELATED"/>
    <property type="match status" value="1"/>
</dbReference>
<dbReference type="SUPFAM" id="SSF52499">
    <property type="entry name" value="Isochorismatase-like hydrolases"/>
    <property type="match status" value="1"/>
</dbReference>
<dbReference type="AlphaFoldDB" id="A0A2T2NCN7"/>
<sequence>MALETVECTVEQNLDTPSSGDLSSPVPFGGDGQWLYLPDTKKFDLSRGSERRLIIESDEAVRNHSGFIIDPENSVLVIVDMQNYFIHPTYRDHAAGLAAVDPILRVLERCRREGIQVVWLNWGITEEDLRAMSPAVSRIFSKSFGWHVALGAQLPGDQGRCLFKETWNSQLYGPLKDSVKPNDLFFDKTRMSGLWSTEEPFHKYLRESGKTTVLFSGVNTDQCVFGTLADACSWGWDCVLLGDCTGTMTKGGAQELCDYQVTNHMGFVTDSEAFCNSEMLLTTPLVERDGVHHRRICIPSHCSFYDTVIDDFLPSLTVSVSWSKEDASLGNTIKPKHLQEQPSISLYDETNPDGCATTNMTYVVTLTDPDAPSRDDPKWSEMCHWIAANVSLSQKTFSIQPIPFIGARENEVEQNKSLDDVVEYKPPGPPPKTGKHRYVFLVFAPRNGTTLPLNLSKPKDRQHWGTGEEEGGVRDWAQENELVPVAANFIYSKNKKQ</sequence>
<evidence type="ECO:0000313" key="4">
    <source>
        <dbReference type="EMBL" id="PSN63006.1"/>
    </source>
</evidence>
<keyword evidence="2" id="KW-0378">Hydrolase</keyword>
<gene>
    <name evidence="4" type="ORF">BS50DRAFT_500753</name>
</gene>
<dbReference type="EMBL" id="KZ678140">
    <property type="protein sequence ID" value="PSN63006.1"/>
    <property type="molecule type" value="Genomic_DNA"/>
</dbReference>
<dbReference type="SUPFAM" id="SSF49777">
    <property type="entry name" value="PEBP-like"/>
    <property type="match status" value="1"/>
</dbReference>
<dbReference type="Gene3D" id="3.40.50.850">
    <property type="entry name" value="Isochorismatase-like"/>
    <property type="match status" value="1"/>
</dbReference>
<keyword evidence="5" id="KW-1185">Reference proteome</keyword>
<proteinExistence type="inferred from homology"/>
<reference evidence="4 5" key="1">
    <citation type="journal article" date="2018" name="Front. Microbiol.">
        <title>Genome-Wide Analysis of Corynespora cassiicola Leaf Fall Disease Putative Effectors.</title>
        <authorList>
            <person name="Lopez D."/>
            <person name="Ribeiro S."/>
            <person name="Label P."/>
            <person name="Fumanal B."/>
            <person name="Venisse J.S."/>
            <person name="Kohler A."/>
            <person name="de Oliveira R.R."/>
            <person name="Labutti K."/>
            <person name="Lipzen A."/>
            <person name="Lail K."/>
            <person name="Bauer D."/>
            <person name="Ohm R.A."/>
            <person name="Barry K.W."/>
            <person name="Spatafora J."/>
            <person name="Grigoriev I.V."/>
            <person name="Martin F.M."/>
            <person name="Pujade-Renaud V."/>
        </authorList>
    </citation>
    <scope>NUCLEOTIDE SEQUENCE [LARGE SCALE GENOMIC DNA]</scope>
    <source>
        <strain evidence="4 5">Philippines</strain>
    </source>
</reference>
<dbReference type="InterPro" id="IPR008914">
    <property type="entry name" value="PEBP"/>
</dbReference>
<dbReference type="InterPro" id="IPR000868">
    <property type="entry name" value="Isochorismatase-like_dom"/>
</dbReference>
<evidence type="ECO:0000256" key="1">
    <source>
        <dbReference type="ARBA" id="ARBA00006336"/>
    </source>
</evidence>
<dbReference type="PANTHER" id="PTHR43540:SF9">
    <property type="entry name" value="FAMILY HYDROLASE, PUTATIVE (AFU_ORTHOLOGUE AFUA_2G08700)-RELATED"/>
    <property type="match status" value="1"/>
</dbReference>
<dbReference type="CDD" id="cd00866">
    <property type="entry name" value="PEBP_euk"/>
    <property type="match status" value="1"/>
</dbReference>
<name>A0A2T2NCN7_CORCC</name>
<dbReference type="Gene3D" id="3.90.280.10">
    <property type="entry name" value="PEBP-like"/>
    <property type="match status" value="1"/>
</dbReference>
<dbReference type="InterPro" id="IPR050272">
    <property type="entry name" value="Isochorismatase-like_hydrls"/>
</dbReference>
<dbReference type="InterPro" id="IPR036610">
    <property type="entry name" value="PEBP-like_sf"/>
</dbReference>
<dbReference type="Proteomes" id="UP000240883">
    <property type="component" value="Unassembled WGS sequence"/>
</dbReference>